<gene>
    <name evidence="2" type="ORF">IC235_03180</name>
</gene>
<feature type="transmembrane region" description="Helical" evidence="1">
    <location>
        <begin position="131"/>
        <end position="152"/>
    </location>
</feature>
<keyword evidence="3" id="KW-1185">Reference proteome</keyword>
<evidence type="ECO:0000313" key="3">
    <source>
        <dbReference type="Proteomes" id="UP000612233"/>
    </source>
</evidence>
<feature type="transmembrane region" description="Helical" evidence="1">
    <location>
        <begin position="83"/>
        <end position="101"/>
    </location>
</feature>
<name>A0A927BB54_9BACT</name>
<comment type="caution">
    <text evidence="2">The sequence shown here is derived from an EMBL/GenBank/DDBJ whole genome shotgun (WGS) entry which is preliminary data.</text>
</comment>
<feature type="transmembrane region" description="Helical" evidence="1">
    <location>
        <begin position="107"/>
        <end position="124"/>
    </location>
</feature>
<dbReference type="RefSeq" id="WP_191003729.1">
    <property type="nucleotide sequence ID" value="NZ_JACXAD010000003.1"/>
</dbReference>
<feature type="transmembrane region" description="Helical" evidence="1">
    <location>
        <begin position="326"/>
        <end position="351"/>
    </location>
</feature>
<feature type="transmembrane region" description="Helical" evidence="1">
    <location>
        <begin position="193"/>
        <end position="213"/>
    </location>
</feature>
<dbReference type="AlphaFoldDB" id="A0A927BB54"/>
<evidence type="ECO:0000313" key="2">
    <source>
        <dbReference type="EMBL" id="MBD2766893.1"/>
    </source>
</evidence>
<keyword evidence="1" id="KW-1133">Transmembrane helix</keyword>
<dbReference type="Proteomes" id="UP000612233">
    <property type="component" value="Unassembled WGS sequence"/>
</dbReference>
<feature type="transmembrane region" description="Helical" evidence="1">
    <location>
        <begin position="270"/>
        <end position="291"/>
    </location>
</feature>
<evidence type="ECO:0000256" key="1">
    <source>
        <dbReference type="SAM" id="Phobius"/>
    </source>
</evidence>
<reference evidence="2" key="1">
    <citation type="submission" date="2020-09" db="EMBL/GenBank/DDBJ databases">
        <authorList>
            <person name="Kim M.K."/>
        </authorList>
    </citation>
    <scope>NUCLEOTIDE SEQUENCE</scope>
    <source>
        <strain evidence="2">BT664</strain>
    </source>
</reference>
<dbReference type="EMBL" id="JACXAD010000003">
    <property type="protein sequence ID" value="MBD2766893.1"/>
    <property type="molecule type" value="Genomic_DNA"/>
</dbReference>
<feature type="transmembrane region" description="Helical" evidence="1">
    <location>
        <begin position="303"/>
        <end position="320"/>
    </location>
</feature>
<organism evidence="2 3">
    <name type="scientific">Hymenobacter montanus</name>
    <dbReference type="NCBI Taxonomy" id="2771359"/>
    <lineage>
        <taxon>Bacteria</taxon>
        <taxon>Pseudomonadati</taxon>
        <taxon>Bacteroidota</taxon>
        <taxon>Cytophagia</taxon>
        <taxon>Cytophagales</taxon>
        <taxon>Hymenobacteraceae</taxon>
        <taxon>Hymenobacter</taxon>
    </lineage>
</organism>
<proteinExistence type="predicted"/>
<sequence>MATTVGIWVSTTEIRHIVRDFIINIKYSDVIPALKIFVTRWLVGAEVYTPLTWEMGYLDLPTYLPATWFPFVIAEQTGLDYRILAWSIFVLGCGSYAMVLWRRQLAWLPTLVLALVPFLSIYLMQLTDPSSFGLTVETLIIGYYSLLISGILLRSWSLVLIGLLACLLSRYSLVFWVPLLLGMMFFQDSRRRVLLLAGALLIGVLLLYIVPFLSHDWTMPGQVQAYYTMAAVGEWVHLNENGLPLHLYNGVGMAPFFYKYASGSTLEKMMLLKAVHVILLLAIVTGAGLLYWRQRSPRMNYQLYAVVVLKLYLATFYAFVQVPYTYLAMVGVFTSVFMVLMLSATSVRAAVLVEPDQ</sequence>
<accession>A0A927BB54</accession>
<keyword evidence="1" id="KW-0812">Transmembrane</keyword>
<feature type="transmembrane region" description="Helical" evidence="1">
    <location>
        <begin position="158"/>
        <end position="181"/>
    </location>
</feature>
<protein>
    <submittedName>
        <fullName evidence="2">Uncharacterized protein</fullName>
    </submittedName>
</protein>
<keyword evidence="1" id="KW-0472">Membrane</keyword>